<dbReference type="SUPFAM" id="SSF81383">
    <property type="entry name" value="F-box domain"/>
    <property type="match status" value="1"/>
</dbReference>
<dbReference type="PROSITE" id="PS50181">
    <property type="entry name" value="FBOX"/>
    <property type="match status" value="1"/>
</dbReference>
<reference evidence="2" key="1">
    <citation type="journal article" date="2016" name="Nat. Genet.">
        <title>A high-quality carrot genome assembly provides new insights into carotenoid accumulation and asterid genome evolution.</title>
        <authorList>
            <person name="Iorizzo M."/>
            <person name="Ellison S."/>
            <person name="Senalik D."/>
            <person name="Zeng P."/>
            <person name="Satapoomin P."/>
            <person name="Huang J."/>
            <person name="Bowman M."/>
            <person name="Iovene M."/>
            <person name="Sanseverino W."/>
            <person name="Cavagnaro P."/>
            <person name="Yildiz M."/>
            <person name="Macko-Podgorni A."/>
            <person name="Moranska E."/>
            <person name="Grzebelus E."/>
            <person name="Grzebelus D."/>
            <person name="Ashrafi H."/>
            <person name="Zheng Z."/>
            <person name="Cheng S."/>
            <person name="Spooner D."/>
            <person name="Van Deynze A."/>
            <person name="Simon P."/>
        </authorList>
    </citation>
    <scope>NUCLEOTIDE SEQUENCE [LARGE SCALE GENOMIC DNA]</scope>
    <source>
        <tissue evidence="2">Leaf</tissue>
    </source>
</reference>
<feature type="domain" description="F-box" evidence="1">
    <location>
        <begin position="14"/>
        <end position="61"/>
    </location>
</feature>
<dbReference type="Gene3D" id="1.20.1280.50">
    <property type="match status" value="1"/>
</dbReference>
<dbReference type="OrthoDB" id="1867629at2759"/>
<dbReference type="Proteomes" id="UP000077755">
    <property type="component" value="Chromosome 5"/>
</dbReference>
<organism evidence="2">
    <name type="scientific">Daucus carota subsp. sativus</name>
    <name type="common">Carrot</name>
    <dbReference type="NCBI Taxonomy" id="79200"/>
    <lineage>
        <taxon>Eukaryota</taxon>
        <taxon>Viridiplantae</taxon>
        <taxon>Streptophyta</taxon>
        <taxon>Embryophyta</taxon>
        <taxon>Tracheophyta</taxon>
        <taxon>Spermatophyta</taxon>
        <taxon>Magnoliopsida</taxon>
        <taxon>eudicotyledons</taxon>
        <taxon>Gunneridae</taxon>
        <taxon>Pentapetalae</taxon>
        <taxon>asterids</taxon>
        <taxon>campanulids</taxon>
        <taxon>Apiales</taxon>
        <taxon>Apiaceae</taxon>
        <taxon>Apioideae</taxon>
        <taxon>Scandiceae</taxon>
        <taxon>Daucinae</taxon>
        <taxon>Daucus</taxon>
        <taxon>Daucus sect. Daucus</taxon>
    </lineage>
</organism>
<dbReference type="PANTHER" id="PTHR31672:SF13">
    <property type="entry name" value="F-BOX PROTEIN CPR30-LIKE"/>
    <property type="match status" value="1"/>
</dbReference>
<dbReference type="EMBL" id="LNRQ01000005">
    <property type="protein sequence ID" value="KZM95476.1"/>
    <property type="molecule type" value="Genomic_DNA"/>
</dbReference>
<dbReference type="InterPro" id="IPR050796">
    <property type="entry name" value="SCF_F-box_component"/>
</dbReference>
<dbReference type="Pfam" id="PF07734">
    <property type="entry name" value="FBA_1"/>
    <property type="match status" value="1"/>
</dbReference>
<dbReference type="STRING" id="79200.A0A161XUL7"/>
<evidence type="ECO:0000313" key="2">
    <source>
        <dbReference type="EMBL" id="KZM95476.1"/>
    </source>
</evidence>
<dbReference type="InterPro" id="IPR017451">
    <property type="entry name" value="F-box-assoc_interact_dom"/>
</dbReference>
<evidence type="ECO:0000313" key="4">
    <source>
        <dbReference type="Proteomes" id="UP000077755"/>
    </source>
</evidence>
<dbReference type="InterPro" id="IPR006527">
    <property type="entry name" value="F-box-assoc_dom_typ1"/>
</dbReference>
<protein>
    <recommendedName>
        <fullName evidence="1">F-box domain-containing protein</fullName>
    </recommendedName>
</protein>
<dbReference type="EMBL" id="CP093347">
    <property type="protein sequence ID" value="WOH02031.1"/>
    <property type="molecule type" value="Genomic_DNA"/>
</dbReference>
<dbReference type="NCBIfam" id="TIGR01640">
    <property type="entry name" value="F_box_assoc_1"/>
    <property type="match status" value="1"/>
</dbReference>
<reference evidence="3" key="2">
    <citation type="submission" date="2022-03" db="EMBL/GenBank/DDBJ databases">
        <title>Draft title - Genomic analysis of global carrot germplasm unveils the trajectory of domestication and the origin of high carotenoid orange carrot.</title>
        <authorList>
            <person name="Iorizzo M."/>
            <person name="Ellison S."/>
            <person name="Senalik D."/>
            <person name="Macko-Podgorni A."/>
            <person name="Grzebelus D."/>
            <person name="Bostan H."/>
            <person name="Rolling W."/>
            <person name="Curaba J."/>
            <person name="Simon P."/>
        </authorList>
    </citation>
    <scope>NUCLEOTIDE SEQUENCE</scope>
    <source>
        <tissue evidence="3">Leaf</tissue>
    </source>
</reference>
<dbReference type="OMA" id="WASRIML"/>
<proteinExistence type="predicted"/>
<name>A0A161XUL7_DAUCS</name>
<accession>A0A161XUL7</accession>
<evidence type="ECO:0000259" key="1">
    <source>
        <dbReference type="PROSITE" id="PS50181"/>
    </source>
</evidence>
<keyword evidence="4" id="KW-1185">Reference proteome</keyword>
<dbReference type="Pfam" id="PF12937">
    <property type="entry name" value="F-box-like"/>
    <property type="match status" value="1"/>
</dbReference>
<dbReference type="InterPro" id="IPR001810">
    <property type="entry name" value="F-box_dom"/>
</dbReference>
<dbReference type="InterPro" id="IPR036047">
    <property type="entry name" value="F-box-like_dom_sf"/>
</dbReference>
<gene>
    <name evidence="2" type="ORF">DCAR_018718</name>
    <name evidence="3" type="ORF">DCAR_0521418</name>
</gene>
<dbReference type="SMART" id="SM00256">
    <property type="entry name" value="FBOX"/>
    <property type="match status" value="1"/>
</dbReference>
<dbReference type="Gramene" id="KZM95476">
    <property type="protein sequence ID" value="KZM95476"/>
    <property type="gene ID" value="DCAR_018718"/>
</dbReference>
<dbReference type="AlphaFoldDB" id="A0A161XUL7"/>
<evidence type="ECO:0000313" key="3">
    <source>
        <dbReference type="EMBL" id="WOH02031.1"/>
    </source>
</evidence>
<sequence length="421" mass="48116">MVIVREILNISGGDRSLCNLPVELLSEIFLKLPVRSLLACQCVCKSFDRLIKSPAFTASHVNHNSTSSTNTYCSVNILVIDEDFKDRCEQILINNEGGSVISTSHVRQSNPLATNISVIGSCNGLFCAYLNIFGEPWASRIMLWNPVTRDNRFLPKPKIDAPHRQFFPVNAFGFVPESNEFKVVRIVSYYTSGNIELPSPGDVFVMQAEVYKMSTDSWTVLNASAIPCYGPQHMFLEIESFLPLKFNRPTRTLFLEGAFHWLAVNPKNVYDLCAAVVAFDLEHEEFKIISLLESHRILHSKKGQLEIINDLLGLIVPHRPGFSPDFDVWVMNDYGSKESWTRMYCVKQSTGFARPCGYWKDDLLLMVENGRRNRLFFYDLRTKERQNILNSGYFYYEYFCSYVETLVPVSRRNAVVENADD</sequence>
<dbReference type="PANTHER" id="PTHR31672">
    <property type="entry name" value="BNACNNG10540D PROTEIN"/>
    <property type="match status" value="1"/>
</dbReference>